<dbReference type="Gene3D" id="1.20.1070.10">
    <property type="entry name" value="Rhodopsin 7-helix transmembrane proteins"/>
    <property type="match status" value="1"/>
</dbReference>
<dbReference type="SUPFAM" id="SSF81321">
    <property type="entry name" value="Family A G protein-coupled receptor-like"/>
    <property type="match status" value="1"/>
</dbReference>
<dbReference type="AlphaFoldDB" id="H2KTU1"/>
<dbReference type="EMBL" id="DF143943">
    <property type="protein sequence ID" value="GAA27838.1"/>
    <property type="molecule type" value="Genomic_DNA"/>
</dbReference>
<evidence type="ECO:0000313" key="2">
    <source>
        <dbReference type="Proteomes" id="UP000008909"/>
    </source>
</evidence>
<protein>
    <submittedName>
        <fullName evidence="1">5-hydroxytryptamine receptor 1</fullName>
    </submittedName>
</protein>
<name>H2KTU1_CLOSI</name>
<gene>
    <name evidence="1" type="ORF">CLF_106176</name>
</gene>
<dbReference type="Proteomes" id="UP000008909">
    <property type="component" value="Unassembled WGS sequence"/>
</dbReference>
<dbReference type="STRING" id="79923.H2KTU1"/>
<sequence>MTFKQEKIHSRKLQTSRWAHEFASISCVISDITLTPVFVTKQGRNLKFTPKTTVDKSKVSQWDKKLKTPKRLQFQKYPRPERSPPSQRPDRPWSQSRPCTKSKRRLTNLLSRPKGSKRQNWFLLIDPAKRGMRPKNETGRQQIFVEQKSADHLPIYVGDRITALALCTDRRGLPGRYPDHTVMKLPADYMIGPNEPWWPIHSKQELKHIMFSGYGSCFTIFETDFRFTRDIHLKELANPLTKMMNYGVLTSAAVSNVFLWLEIRLALGKLFFAPLNPAINAAMRSVDVFQVWRKRRLFKCDATTTYGQCFSDRLITLRCETVIICDYTADRQSSIRVTTSKREVNRYHSHQRQTILVSVVFKYYTATFFTYIYLFIHVGYVNSTLNPIIYAIFNQEFRIPFKHLLLCHCRGINARLRSQRYAIEFGLGASTASCLPPQHPGVGETNGFPVSTAATKLPHSNSSVGARRPTVDTASNYAQIDPKSNPYILQLPD</sequence>
<keyword evidence="1" id="KW-0675">Receptor</keyword>
<reference evidence="1" key="1">
    <citation type="journal article" date="2011" name="Genome Biol.">
        <title>The draft genome of the carcinogenic human liver fluke Clonorchis sinensis.</title>
        <authorList>
            <person name="Wang X."/>
            <person name="Chen W."/>
            <person name="Huang Y."/>
            <person name="Sun J."/>
            <person name="Men J."/>
            <person name="Liu H."/>
            <person name="Luo F."/>
            <person name="Guo L."/>
            <person name="Lv X."/>
            <person name="Deng C."/>
            <person name="Zhou C."/>
            <person name="Fan Y."/>
            <person name="Li X."/>
            <person name="Huang L."/>
            <person name="Hu Y."/>
            <person name="Liang C."/>
            <person name="Hu X."/>
            <person name="Xu J."/>
            <person name="Yu X."/>
        </authorList>
    </citation>
    <scope>NUCLEOTIDE SEQUENCE [LARGE SCALE GENOMIC DNA]</scope>
    <source>
        <strain evidence="1">Henan</strain>
    </source>
</reference>
<evidence type="ECO:0000313" key="1">
    <source>
        <dbReference type="EMBL" id="GAA27838.1"/>
    </source>
</evidence>
<accession>H2KTU1</accession>
<dbReference type="InParanoid" id="H2KTU1"/>
<proteinExistence type="predicted"/>
<keyword evidence="2" id="KW-1185">Reference proteome</keyword>
<organism evidence="1 2">
    <name type="scientific">Clonorchis sinensis</name>
    <name type="common">Chinese liver fluke</name>
    <dbReference type="NCBI Taxonomy" id="79923"/>
    <lineage>
        <taxon>Eukaryota</taxon>
        <taxon>Metazoa</taxon>
        <taxon>Spiralia</taxon>
        <taxon>Lophotrochozoa</taxon>
        <taxon>Platyhelminthes</taxon>
        <taxon>Trematoda</taxon>
        <taxon>Digenea</taxon>
        <taxon>Opisthorchiida</taxon>
        <taxon>Opisthorchiata</taxon>
        <taxon>Opisthorchiidae</taxon>
        <taxon>Clonorchis</taxon>
    </lineage>
</organism>